<sequence>MAPIMSELATLRALTFRISSTPTSQLPQHVPAIAASLASCRTLLSSTQAPGTKATSSEASVAIHKYRTLLSALLQDRTVQGRWCAIVLIKASIEVGGWETLQKALPWVRGLMGFLNKPDPPSSKKLCIITLTRIFLLTREYPTLIREITTPSLPAFVQASLQIANSKTGTPALLQTILESFNELLPRHPTIFRSYLKQLHPLLAPLVAPTPSSKIVKEQDPGSKFGMASHITDTARQLYVQLPCCAPKGASSEEWGKHLKSTINDAHQTADRVFRAVLEDWQSTAREAPSVTGHTLDDEVQHLDTKDTKLPPWSGIFAGSERLTGLLRLVKEYLEGSTANPVYLCIGVVMDLITRMLSLTVPASTSKTFQNTVRLNNQVSKEERENLWLLIPDVHVAAIEVLLALAHRSQASTLALDSIIIDQLVWVFGAEKERTQVRTACYLATEALLKRSGVAMHKTTIDSLVPLIRTCCDDLLPSELVIAPPKQTPGQAKANGNSQPQTTANADAFLSSAKSTSDPNAGFAGLKEAAYALLPVLLANIPAQYLSDSMRARLDRVAILTQHKDAMVASVLNPPPSKKFGKPAASILPLMARSFQGDKDVEGMLRPRMPVIRVGGQDLEMEDGEDGEDGEDDLEAEDEEMKETSELADGHFVGQELDNLLETAGGMDTVAKDFAMPNALEKTGAPSDVTTVTTSQETTTKATNAAVGARLISVDTAKRAIGDDSLLSPSKRTKIGEEDQRKAHPIPPISTVTTRSTASSAVTPVPAMSDFTATSTASAVPEFLEPGEAGAGDADSDDDDKISLVLGQDTDDESE</sequence>
<feature type="region of interest" description="Disordered" evidence="5">
    <location>
        <begin position="618"/>
        <end position="639"/>
    </location>
</feature>
<evidence type="ECO:0000259" key="6">
    <source>
        <dbReference type="Pfam" id="PF08167"/>
    </source>
</evidence>
<accession>A0A6A5S912</accession>
<dbReference type="SUPFAM" id="SSF48371">
    <property type="entry name" value="ARM repeat"/>
    <property type="match status" value="1"/>
</dbReference>
<comment type="subcellular location">
    <subcellularLocation>
        <location evidence="1">Nucleus</location>
    </subcellularLocation>
</comment>
<dbReference type="PANTHER" id="PTHR34105">
    <property type="entry name" value="PROLINE-, GLUTAMIC ACID- AND LEUCINE-RICH PROTEIN 1"/>
    <property type="match status" value="1"/>
</dbReference>
<evidence type="ECO:0000256" key="4">
    <source>
        <dbReference type="ARBA" id="ARBA00023242"/>
    </source>
</evidence>
<proteinExistence type="inferred from homology"/>
<evidence type="ECO:0000256" key="2">
    <source>
        <dbReference type="ARBA" id="ARBA00010511"/>
    </source>
</evidence>
<name>A0A6A5S912_9PLEO</name>
<comment type="similarity">
    <text evidence="2">Belongs to the RIX1/PELP1 family.</text>
</comment>
<keyword evidence="4" id="KW-0539">Nucleus</keyword>
<dbReference type="AlphaFoldDB" id="A0A6A5S912"/>
<evidence type="ECO:0000256" key="5">
    <source>
        <dbReference type="SAM" id="MobiDB-lite"/>
    </source>
</evidence>
<evidence type="ECO:0000256" key="3">
    <source>
        <dbReference type="ARBA" id="ARBA00021502"/>
    </source>
</evidence>
<dbReference type="PANTHER" id="PTHR34105:SF1">
    <property type="entry name" value="PROLINE-, GLUTAMIC ACID- AND LEUCINE-RICH PROTEIN 1"/>
    <property type="match status" value="1"/>
</dbReference>
<dbReference type="Proteomes" id="UP000800038">
    <property type="component" value="Unassembled WGS sequence"/>
</dbReference>
<feature type="compositionally biased region" description="Acidic residues" evidence="5">
    <location>
        <begin position="619"/>
        <end position="639"/>
    </location>
</feature>
<gene>
    <name evidence="7" type="ORF">EJ02DRAFT_106001</name>
</gene>
<protein>
    <recommendedName>
        <fullName evidence="3">Pre-rRNA-processing protein RIX1</fullName>
    </recommendedName>
</protein>
<dbReference type="OrthoDB" id="20900at2759"/>
<dbReference type="GO" id="GO:0006364">
    <property type="term" value="P:rRNA processing"/>
    <property type="evidence" value="ECO:0007669"/>
    <property type="project" value="TreeGrafter"/>
</dbReference>
<organism evidence="7 8">
    <name type="scientific">Clathrospora elynae</name>
    <dbReference type="NCBI Taxonomy" id="706981"/>
    <lineage>
        <taxon>Eukaryota</taxon>
        <taxon>Fungi</taxon>
        <taxon>Dikarya</taxon>
        <taxon>Ascomycota</taxon>
        <taxon>Pezizomycotina</taxon>
        <taxon>Dothideomycetes</taxon>
        <taxon>Pleosporomycetidae</taxon>
        <taxon>Pleosporales</taxon>
        <taxon>Diademaceae</taxon>
        <taxon>Clathrospora</taxon>
    </lineage>
</organism>
<evidence type="ECO:0000256" key="1">
    <source>
        <dbReference type="ARBA" id="ARBA00004123"/>
    </source>
</evidence>
<feature type="domain" description="Pre-rRNA-processing protein RIX1 N-terminal" evidence="6">
    <location>
        <begin position="11"/>
        <end position="213"/>
    </location>
</feature>
<dbReference type="Pfam" id="PF08167">
    <property type="entry name" value="RIX1"/>
    <property type="match status" value="1"/>
</dbReference>
<dbReference type="GO" id="GO:0005634">
    <property type="term" value="C:nucleus"/>
    <property type="evidence" value="ECO:0007669"/>
    <property type="project" value="UniProtKB-SubCell"/>
</dbReference>
<feature type="region of interest" description="Disordered" evidence="5">
    <location>
        <begin position="724"/>
        <end position="815"/>
    </location>
</feature>
<dbReference type="InterPro" id="IPR016024">
    <property type="entry name" value="ARM-type_fold"/>
</dbReference>
<dbReference type="InterPro" id="IPR012583">
    <property type="entry name" value="RIX1_N"/>
</dbReference>
<reference evidence="7" key="1">
    <citation type="journal article" date="2020" name="Stud. Mycol.">
        <title>101 Dothideomycetes genomes: a test case for predicting lifestyles and emergence of pathogens.</title>
        <authorList>
            <person name="Haridas S."/>
            <person name="Albert R."/>
            <person name="Binder M."/>
            <person name="Bloem J."/>
            <person name="Labutti K."/>
            <person name="Salamov A."/>
            <person name="Andreopoulos B."/>
            <person name="Baker S."/>
            <person name="Barry K."/>
            <person name="Bills G."/>
            <person name="Bluhm B."/>
            <person name="Cannon C."/>
            <person name="Castanera R."/>
            <person name="Culley D."/>
            <person name="Daum C."/>
            <person name="Ezra D."/>
            <person name="Gonzalez J."/>
            <person name="Henrissat B."/>
            <person name="Kuo A."/>
            <person name="Liang C."/>
            <person name="Lipzen A."/>
            <person name="Lutzoni F."/>
            <person name="Magnuson J."/>
            <person name="Mondo S."/>
            <person name="Nolan M."/>
            <person name="Ohm R."/>
            <person name="Pangilinan J."/>
            <person name="Park H.-J."/>
            <person name="Ramirez L."/>
            <person name="Alfaro M."/>
            <person name="Sun H."/>
            <person name="Tritt A."/>
            <person name="Yoshinaga Y."/>
            <person name="Zwiers L.-H."/>
            <person name="Turgeon B."/>
            <person name="Goodwin S."/>
            <person name="Spatafora J."/>
            <person name="Crous P."/>
            <person name="Grigoriev I."/>
        </authorList>
    </citation>
    <scope>NUCLEOTIDE SEQUENCE</scope>
    <source>
        <strain evidence="7">CBS 161.51</strain>
    </source>
</reference>
<dbReference type="EMBL" id="ML976217">
    <property type="protein sequence ID" value="KAF1936024.1"/>
    <property type="molecule type" value="Genomic_DNA"/>
</dbReference>
<evidence type="ECO:0000313" key="8">
    <source>
        <dbReference type="Proteomes" id="UP000800038"/>
    </source>
</evidence>
<keyword evidence="8" id="KW-1185">Reference proteome</keyword>
<feature type="compositionally biased region" description="Low complexity" evidence="5">
    <location>
        <begin position="750"/>
        <end position="763"/>
    </location>
</feature>
<evidence type="ECO:0000313" key="7">
    <source>
        <dbReference type="EMBL" id="KAF1936024.1"/>
    </source>
</evidence>